<comment type="caution">
    <text evidence="1">The sequence shown here is derived from an EMBL/GenBank/DDBJ whole genome shotgun (WGS) entry which is preliminary data.</text>
</comment>
<reference evidence="1 2" key="1">
    <citation type="submission" date="2019-12" db="EMBL/GenBank/DDBJ databases">
        <title>Chromosome-level assembly of the Caenorhabditis remanei genome.</title>
        <authorList>
            <person name="Teterina A.A."/>
            <person name="Willis J.H."/>
            <person name="Phillips P.C."/>
        </authorList>
    </citation>
    <scope>NUCLEOTIDE SEQUENCE [LARGE SCALE GENOMIC DNA]</scope>
    <source>
        <strain evidence="1 2">PX506</strain>
        <tissue evidence="1">Whole organism</tissue>
    </source>
</reference>
<protein>
    <submittedName>
        <fullName evidence="1">Uncharacterized protein</fullName>
    </submittedName>
</protein>
<name>A0A6A5H8N8_CAERE</name>
<dbReference type="EMBL" id="WUAV01000003">
    <property type="protein sequence ID" value="KAF1763525.1"/>
    <property type="molecule type" value="Genomic_DNA"/>
</dbReference>
<evidence type="ECO:0000313" key="1">
    <source>
        <dbReference type="EMBL" id="KAF1763525.1"/>
    </source>
</evidence>
<dbReference type="AlphaFoldDB" id="A0A6A5H8N8"/>
<evidence type="ECO:0000313" key="2">
    <source>
        <dbReference type="Proteomes" id="UP000483820"/>
    </source>
</evidence>
<accession>A0A6A5H8N8</accession>
<sequence>MIPQLTPEDVPIPVKSCTTCKHDVLIVLDPPTADYESTFSPLMGAECTEGRISFKTVNGGIFEFIETLMIQQEHDDALVLILTHHLMSGMLSVLTTERTIWVPGRESQNLLQGLRVVQYEHFHTQIVFKSFNINEFV</sequence>
<proteinExistence type="predicted"/>
<dbReference type="RefSeq" id="XP_053588255.1">
    <property type="nucleotide sequence ID" value="XM_053728678.1"/>
</dbReference>
<gene>
    <name evidence="1" type="ORF">GCK72_011791</name>
</gene>
<dbReference type="CTD" id="78775288"/>
<dbReference type="KEGG" id="crq:GCK72_011791"/>
<dbReference type="Proteomes" id="UP000483820">
    <property type="component" value="Chromosome III"/>
</dbReference>
<dbReference type="GeneID" id="78775288"/>
<organism evidence="1 2">
    <name type="scientific">Caenorhabditis remanei</name>
    <name type="common">Caenorhabditis vulgaris</name>
    <dbReference type="NCBI Taxonomy" id="31234"/>
    <lineage>
        <taxon>Eukaryota</taxon>
        <taxon>Metazoa</taxon>
        <taxon>Ecdysozoa</taxon>
        <taxon>Nematoda</taxon>
        <taxon>Chromadorea</taxon>
        <taxon>Rhabditida</taxon>
        <taxon>Rhabditina</taxon>
        <taxon>Rhabditomorpha</taxon>
        <taxon>Rhabditoidea</taxon>
        <taxon>Rhabditidae</taxon>
        <taxon>Peloderinae</taxon>
        <taxon>Caenorhabditis</taxon>
    </lineage>
</organism>